<reference evidence="9 10" key="1">
    <citation type="submission" date="2020-10" db="EMBL/GenBank/DDBJ databases">
        <authorList>
            <person name="Klimov P.B."/>
            <person name="Dyachkov S.M."/>
            <person name="Chetverikov P.E."/>
        </authorList>
    </citation>
    <scope>NUCLEOTIDE SEQUENCE [LARGE SCALE GENOMIC DNA]</scope>
    <source>
        <strain evidence="9">BMOC 18-1129-001#AD2665</strain>
        <tissue evidence="9">Entire mites</tissue>
    </source>
</reference>
<dbReference type="Proteomes" id="UP000825002">
    <property type="component" value="Unassembled WGS sequence"/>
</dbReference>
<keyword evidence="2" id="KW-0813">Transport</keyword>
<proteinExistence type="predicted"/>
<feature type="region of interest" description="Disordered" evidence="7">
    <location>
        <begin position="633"/>
        <end position="660"/>
    </location>
</feature>
<name>A0ABQ7SBH5_9ACAR</name>
<keyword evidence="3" id="KW-0963">Cytoplasm</keyword>
<keyword evidence="10" id="KW-1185">Reference proteome</keyword>
<feature type="compositionally biased region" description="Low complexity" evidence="7">
    <location>
        <begin position="644"/>
        <end position="654"/>
    </location>
</feature>
<evidence type="ECO:0000256" key="7">
    <source>
        <dbReference type="SAM" id="MobiDB-lite"/>
    </source>
</evidence>
<dbReference type="Pfam" id="PF25574">
    <property type="entry name" value="TPR_IMB1"/>
    <property type="match status" value="2"/>
</dbReference>
<feature type="domain" description="Importin N-terminal" evidence="8">
    <location>
        <begin position="21"/>
        <end position="101"/>
    </location>
</feature>
<feature type="repeat" description="HEAT" evidence="6">
    <location>
        <begin position="410"/>
        <end position="448"/>
    </location>
</feature>
<feature type="non-terminal residue" evidence="9">
    <location>
        <position position="1"/>
    </location>
</feature>
<dbReference type="EMBL" id="JAIFTH010000083">
    <property type="protein sequence ID" value="KAG9510742.1"/>
    <property type="molecule type" value="Genomic_DNA"/>
</dbReference>
<comment type="caution">
    <text evidence="9">The sequence shown here is derived from an EMBL/GenBank/DDBJ whole genome shotgun (WGS) entry which is preliminary data.</text>
</comment>
<dbReference type="SMART" id="SM00913">
    <property type="entry name" value="IBN_N"/>
    <property type="match status" value="1"/>
</dbReference>
<dbReference type="InterPro" id="IPR058584">
    <property type="entry name" value="IMB1_TNPO1-like_TPR"/>
</dbReference>
<dbReference type="PANTHER" id="PTHR10527">
    <property type="entry name" value="IMPORTIN BETA"/>
    <property type="match status" value="1"/>
</dbReference>
<evidence type="ECO:0000256" key="2">
    <source>
        <dbReference type="ARBA" id="ARBA00022448"/>
    </source>
</evidence>
<dbReference type="PROSITE" id="PS50077">
    <property type="entry name" value="HEAT_REPEAT"/>
    <property type="match status" value="1"/>
</dbReference>
<dbReference type="InterPro" id="IPR040122">
    <property type="entry name" value="Importin_beta"/>
</dbReference>
<evidence type="ECO:0000256" key="4">
    <source>
        <dbReference type="ARBA" id="ARBA00022737"/>
    </source>
</evidence>
<dbReference type="InterPro" id="IPR021133">
    <property type="entry name" value="HEAT_type_2"/>
</dbReference>
<evidence type="ECO:0000256" key="1">
    <source>
        <dbReference type="ARBA" id="ARBA00004496"/>
    </source>
</evidence>
<dbReference type="InterPro" id="IPR016024">
    <property type="entry name" value="ARM-type_fold"/>
</dbReference>
<dbReference type="Gene3D" id="1.25.10.10">
    <property type="entry name" value="Leucine-rich Repeat Variant"/>
    <property type="match status" value="1"/>
</dbReference>
<gene>
    <name evidence="9" type="primary">Fs(2)Ket</name>
    <name evidence="9" type="ORF">GZH46_00703</name>
</gene>
<evidence type="ECO:0000256" key="6">
    <source>
        <dbReference type="PROSITE-ProRule" id="PRU00103"/>
    </source>
</evidence>
<dbReference type="Pfam" id="PF03810">
    <property type="entry name" value="IBN_N"/>
    <property type="match status" value="1"/>
</dbReference>
<evidence type="ECO:0000256" key="5">
    <source>
        <dbReference type="ARBA" id="ARBA00022927"/>
    </source>
</evidence>
<keyword evidence="4" id="KW-0677">Repeat</keyword>
<keyword evidence="5" id="KW-0653">Protein transport</keyword>
<accession>A0ABQ7SBH5</accession>
<evidence type="ECO:0000259" key="8">
    <source>
        <dbReference type="PROSITE" id="PS50166"/>
    </source>
</evidence>
<dbReference type="Pfam" id="PF13513">
    <property type="entry name" value="HEAT_EZ"/>
    <property type="match status" value="1"/>
</dbReference>
<dbReference type="InterPro" id="IPR011989">
    <property type="entry name" value="ARM-like"/>
</dbReference>
<dbReference type="SUPFAM" id="SSF48371">
    <property type="entry name" value="ARM repeat"/>
    <property type="match status" value="1"/>
</dbReference>
<sequence length="956" mass="104915">MDLKAVLLKTISPIQEELVAASKFIENYVQQDFAGFLRALADILHNAQNEPVARMAAGLQLKIQLTARDEATRQQRQQRWCCLTEDVRRYIKERVFGALGTETTRTSSAAQCVAYIALAELPHKLWPDVINLLCHSVTRENATESLRQAALEAIGYICAEIDPCSVEVSDANLILTAIVHGARDGETNNFIRLAATTALLNSLEFTQKNFENEHERNVIMEVVCKATQCQDLQVRVAALQCLVKIMSLYYQYMESYMANALFAITLHAMRSDNDDVALQGIEFWSNVCDEEIQLAMMAAEAAETGSPPTRTSKHYARGALQYLVSDLVEMLARQDEADDTEDWKPCKAAGVCLMLLANCCENAIVAQVIPFIEANIQSPDWRRRDAAVMAFGSILEGPDTQTLKPFAEKIVPCLIQFMTDESVVVRDTSAWAIGKLCDTVPEAVLSQQFLPVLIEALVNNINVDARVAYNVCWAVNSLVAAAGESARDACAEDAAPATFQLSVYLPRIVQELLVVTDRRLSQQQQQSGGNNPEQNLKTAAYEALREVIKSAPNDCYQLVYPQTLNVMLDRIQYIVSQASKIDNITDMTHYYDLQSFLWATMTAIIRRMNNFDVVQESDRIMGHLLATLAHPPPAASTAVPPGHQAATSSQSSTTGDVTDGQLSPAALTESNLATIQEDAFNVVSALLDSITTHFMRYMDAFKPYLIAGLRNTQSVQVVITAIGLLGDLSRALGMELFPHCQDFMNVLVHSLADNAFDRNAKPYILTTFGDFALAFGRHFEPWVNVSITMLQHASTIQVDDTTDLDLVDYCTKLRECAIEGYTGIIQGLKGTDSPSPEANDHVKSLLLPHMPHAVQFLIIVSQDPTLSDSLICSCCGLVGDIAETFGASVAPLLNQPAIIELLARGRRTRNEKTHSIANWAHQEIRKLSRAAQNIAAAGVQGSGVPGAIATPAGGIQ</sequence>
<evidence type="ECO:0000256" key="3">
    <source>
        <dbReference type="ARBA" id="ARBA00022490"/>
    </source>
</evidence>
<dbReference type="InterPro" id="IPR001494">
    <property type="entry name" value="Importin-beta_N"/>
</dbReference>
<dbReference type="PROSITE" id="PS50166">
    <property type="entry name" value="IMPORTIN_B_NT"/>
    <property type="match status" value="1"/>
</dbReference>
<comment type="subcellular location">
    <subcellularLocation>
        <location evidence="1">Cytoplasm</location>
    </subcellularLocation>
</comment>
<evidence type="ECO:0000313" key="10">
    <source>
        <dbReference type="Proteomes" id="UP000825002"/>
    </source>
</evidence>
<evidence type="ECO:0000313" key="9">
    <source>
        <dbReference type="EMBL" id="KAG9510742.1"/>
    </source>
</evidence>
<organism evidence="9 10">
    <name type="scientific">Fragariocoptes setiger</name>
    <dbReference type="NCBI Taxonomy" id="1670756"/>
    <lineage>
        <taxon>Eukaryota</taxon>
        <taxon>Metazoa</taxon>
        <taxon>Ecdysozoa</taxon>
        <taxon>Arthropoda</taxon>
        <taxon>Chelicerata</taxon>
        <taxon>Arachnida</taxon>
        <taxon>Acari</taxon>
        <taxon>Acariformes</taxon>
        <taxon>Trombidiformes</taxon>
        <taxon>Prostigmata</taxon>
        <taxon>Eupodina</taxon>
        <taxon>Eriophyoidea</taxon>
        <taxon>Phytoptidae</taxon>
        <taxon>Fragariocoptes</taxon>
    </lineage>
</organism>
<protein>
    <submittedName>
        <fullName evidence="9">Importin subunit beta</fullName>
    </submittedName>
</protein>